<dbReference type="GO" id="GO:0004803">
    <property type="term" value="F:transposase activity"/>
    <property type="evidence" value="ECO:0007669"/>
    <property type="project" value="InterPro"/>
</dbReference>
<dbReference type="InterPro" id="IPR002686">
    <property type="entry name" value="Transposase_17"/>
</dbReference>
<reference evidence="2" key="1">
    <citation type="submission" date="2019-02" db="EMBL/GenBank/DDBJ databases">
        <authorList>
            <person name="Gruber-Vodicka R. H."/>
            <person name="Seah K. B. B."/>
        </authorList>
    </citation>
    <scope>NUCLEOTIDE SEQUENCE</scope>
    <source>
        <strain evidence="2">BECK_DK161</strain>
    </source>
</reference>
<dbReference type="EMBL" id="CAADEY010000008">
    <property type="protein sequence ID" value="VFJ44492.1"/>
    <property type="molecule type" value="Genomic_DNA"/>
</dbReference>
<dbReference type="SMART" id="SM01321">
    <property type="entry name" value="Y1_Tnp"/>
    <property type="match status" value="1"/>
</dbReference>
<evidence type="ECO:0000313" key="2">
    <source>
        <dbReference type="EMBL" id="VFJ44492.1"/>
    </source>
</evidence>
<evidence type="ECO:0000259" key="1">
    <source>
        <dbReference type="SMART" id="SM01321"/>
    </source>
</evidence>
<dbReference type="NCBIfam" id="NF047646">
    <property type="entry name" value="REP_Tyr_transpos"/>
    <property type="match status" value="1"/>
</dbReference>
<dbReference type="PANTHER" id="PTHR36966">
    <property type="entry name" value="REP-ASSOCIATED TYROSINE TRANSPOSASE"/>
    <property type="match status" value="1"/>
</dbReference>
<proteinExistence type="predicted"/>
<gene>
    <name evidence="2" type="ORF">BECKDK2373C_GA0170839_100834</name>
</gene>
<dbReference type="Gene3D" id="3.30.70.1290">
    <property type="entry name" value="Transposase IS200-like"/>
    <property type="match status" value="1"/>
</dbReference>
<dbReference type="InterPro" id="IPR036515">
    <property type="entry name" value="Transposase_17_sf"/>
</dbReference>
<organism evidence="2">
    <name type="scientific">Candidatus Kentrum sp. DK</name>
    <dbReference type="NCBI Taxonomy" id="2126562"/>
    <lineage>
        <taxon>Bacteria</taxon>
        <taxon>Pseudomonadati</taxon>
        <taxon>Pseudomonadota</taxon>
        <taxon>Gammaproteobacteria</taxon>
        <taxon>Candidatus Kentrum</taxon>
    </lineage>
</organism>
<dbReference type="Pfam" id="PF01797">
    <property type="entry name" value="Y1_Tnp"/>
    <property type="match status" value="1"/>
</dbReference>
<dbReference type="PANTHER" id="PTHR36966:SF1">
    <property type="entry name" value="REP-ASSOCIATED TYROSINE TRANSPOSASE"/>
    <property type="match status" value="1"/>
</dbReference>
<feature type="domain" description="Transposase IS200-like" evidence="1">
    <location>
        <begin position="9"/>
        <end position="125"/>
    </location>
</feature>
<dbReference type="SUPFAM" id="SSF143422">
    <property type="entry name" value="Transposase IS200-like"/>
    <property type="match status" value="1"/>
</dbReference>
<dbReference type="AlphaFoldDB" id="A0A450RZ03"/>
<name>A0A450RZ03_9GAMM</name>
<accession>A0A450RZ03</accession>
<dbReference type="InterPro" id="IPR052715">
    <property type="entry name" value="RAYT_transposase"/>
</dbReference>
<dbReference type="GO" id="GO:0006313">
    <property type="term" value="P:DNA transposition"/>
    <property type="evidence" value="ECO:0007669"/>
    <property type="project" value="InterPro"/>
</dbReference>
<sequence length="171" mass="20613">MSHYRRAYVPGGCYFFTVVTWKRRPLLIQHLAHLRLAFSQVRKTRPFGIDGIVVLPDHLHCIWQLPPHDVDYSTRWKLIKQAFSKAVPARLNHRDEKRIWQRRFWEHVIRNERDWENHMAYIFYNPIKHGYVKKPLDWEYSSFSRQGQALYPNVSEIPETINDLAGRMTIE</sequence>
<dbReference type="GO" id="GO:0043565">
    <property type="term" value="F:sequence-specific DNA binding"/>
    <property type="evidence" value="ECO:0007669"/>
    <property type="project" value="TreeGrafter"/>
</dbReference>
<protein>
    <submittedName>
        <fullName evidence="2">Putative transposase</fullName>
    </submittedName>
</protein>